<dbReference type="InterPro" id="IPR057727">
    <property type="entry name" value="WCX_dom"/>
</dbReference>
<reference evidence="2 3" key="1">
    <citation type="submission" date="2020-08" db="EMBL/GenBank/DDBJ databases">
        <title>Genome public.</title>
        <authorList>
            <person name="Liu C."/>
            <person name="Sun Q."/>
        </authorList>
    </citation>
    <scope>NUCLEOTIDE SEQUENCE [LARGE SCALE GENOMIC DNA]</scope>
    <source>
        <strain evidence="2 3">BX14</strain>
    </source>
</reference>
<accession>A0AAW3X245</accession>
<dbReference type="AlphaFoldDB" id="A0AAW3X245"/>
<dbReference type="Pfam" id="PF25583">
    <property type="entry name" value="WCX"/>
    <property type="match status" value="1"/>
</dbReference>
<dbReference type="RefSeq" id="WP_186854864.1">
    <property type="nucleotide sequence ID" value="NZ_JACOOW010000006.1"/>
</dbReference>
<comment type="caution">
    <text evidence="2">The sequence shown here is derived from an EMBL/GenBank/DDBJ whole genome shotgun (WGS) entry which is preliminary data.</text>
</comment>
<proteinExistence type="predicted"/>
<keyword evidence="3" id="KW-1185">Reference proteome</keyword>
<organism evidence="2 3">
    <name type="scientific">Clostridium segne</name>
    <dbReference type="NCBI Taxonomy" id="2763038"/>
    <lineage>
        <taxon>Bacteria</taxon>
        <taxon>Bacillati</taxon>
        <taxon>Bacillota</taxon>
        <taxon>Clostridia</taxon>
        <taxon>Eubacteriales</taxon>
        <taxon>Clostridiaceae</taxon>
        <taxon>Clostridium</taxon>
    </lineage>
</organism>
<feature type="domain" description="WCX" evidence="1">
    <location>
        <begin position="338"/>
        <end position="409"/>
    </location>
</feature>
<name>A0AAW3X245_9CLOT</name>
<dbReference type="InterPro" id="IPR051534">
    <property type="entry name" value="CBASS_pafABC_assoc_protein"/>
</dbReference>
<evidence type="ECO:0000259" key="1">
    <source>
        <dbReference type="Pfam" id="PF25583"/>
    </source>
</evidence>
<dbReference type="EMBL" id="JACOOW010000006">
    <property type="protein sequence ID" value="MBC5656542.1"/>
    <property type="molecule type" value="Genomic_DNA"/>
</dbReference>
<dbReference type="Proteomes" id="UP000653904">
    <property type="component" value="Unassembled WGS sequence"/>
</dbReference>
<dbReference type="PANTHER" id="PTHR34580">
    <property type="match status" value="1"/>
</dbReference>
<sequence length="426" mass="49483">MGSKKVEEKLQTLIHAFYEQKELSAKDIQNLLVCNRASTYNYIERLKERGFELESTTRNKTAYYTLISEDPSAPPVYYLPISKEILRKYNVIQNLQRKHDTAKLLKDRYFLPGNNSKTDDNCDKLPMDITKTAFDNLWNALIQEKEIAITSDGTYHATGRSVPILHHFSKETVSKLLEQVKLLPAASPYHSQLNSIAHKLEIIKLSDNLGSVSSPNYLTYGKQHEMLEEINQWMKKLSDSSYAEKLIRITYKTKAGQMLTILFQTGLVIYSVEKAKLYLLGKEYTEEPALTEKYNSIIDMSRISTIENTDFPNDSYRSTTYQHIFSEMFSISLEEPLMVKVRFDLEANVKRKIHYLKQHRSGASITYFPEENQLEYQDTIRGLGDFANYLRQFGRSVHVIEPASLKDKMNFSIDRTLSRYEEDEYE</sequence>
<evidence type="ECO:0000313" key="3">
    <source>
        <dbReference type="Proteomes" id="UP000653904"/>
    </source>
</evidence>
<dbReference type="PANTHER" id="PTHR34580:SF1">
    <property type="entry name" value="PROTEIN PAFC"/>
    <property type="match status" value="1"/>
</dbReference>
<evidence type="ECO:0000313" key="2">
    <source>
        <dbReference type="EMBL" id="MBC5656542.1"/>
    </source>
</evidence>
<protein>
    <submittedName>
        <fullName evidence="2">WYL domain-containing protein</fullName>
    </submittedName>
</protein>
<gene>
    <name evidence="2" type="ORF">H8S19_05570</name>
</gene>